<keyword evidence="1" id="KW-0812">Transmembrane</keyword>
<dbReference type="InterPro" id="IPR012334">
    <property type="entry name" value="Pectin_lyas_fold"/>
</dbReference>
<evidence type="ECO:0000259" key="2">
    <source>
        <dbReference type="Pfam" id="PF13229"/>
    </source>
</evidence>
<dbReference type="InterPro" id="IPR006626">
    <property type="entry name" value="PbH1"/>
</dbReference>
<keyword evidence="1" id="KW-0472">Membrane</keyword>
<organism evidence="3 4">
    <name type="scientific">Candidatus Buchananbacteria bacterium CG10_big_fil_rev_8_21_14_0_10_42_9</name>
    <dbReference type="NCBI Taxonomy" id="1974526"/>
    <lineage>
        <taxon>Bacteria</taxon>
        <taxon>Candidatus Buchananiibacteriota</taxon>
    </lineage>
</organism>
<dbReference type="InterPro" id="IPR039448">
    <property type="entry name" value="Beta_helix"/>
</dbReference>
<keyword evidence="1" id="KW-1133">Transmembrane helix</keyword>
<dbReference type="InterPro" id="IPR014867">
    <property type="entry name" value="Spore_coat_CotH_CotH2/3/7"/>
</dbReference>
<accession>A0A2H0W2F9</accession>
<dbReference type="SMART" id="SM00710">
    <property type="entry name" value="PbH1"/>
    <property type="match status" value="5"/>
</dbReference>
<comment type="caution">
    <text evidence="3">The sequence shown here is derived from an EMBL/GenBank/DDBJ whole genome shotgun (WGS) entry which is preliminary data.</text>
</comment>
<reference evidence="4" key="1">
    <citation type="submission" date="2017-09" db="EMBL/GenBank/DDBJ databases">
        <title>Depth-based differentiation of microbial function through sediment-hosted aquifers and enrichment of novel symbionts in the deep terrestrial subsurface.</title>
        <authorList>
            <person name="Probst A.J."/>
            <person name="Ladd B."/>
            <person name="Jarett J.K."/>
            <person name="Geller-Mcgrath D.E."/>
            <person name="Sieber C.M.K."/>
            <person name="Emerson J.B."/>
            <person name="Anantharaman K."/>
            <person name="Thomas B.C."/>
            <person name="Malmstrom R."/>
            <person name="Stieglmeier M."/>
            <person name="Klingl A."/>
            <person name="Woyke T."/>
            <person name="Ryan C.M."/>
            <person name="Banfield J.F."/>
        </authorList>
    </citation>
    <scope>NUCLEOTIDE SEQUENCE [LARGE SCALE GENOMIC DNA]</scope>
</reference>
<dbReference type="Pfam" id="PF08757">
    <property type="entry name" value="CotH"/>
    <property type="match status" value="1"/>
</dbReference>
<dbReference type="Gene3D" id="2.160.20.10">
    <property type="entry name" value="Single-stranded right-handed beta-helix, Pectin lyase-like"/>
    <property type="match status" value="1"/>
</dbReference>
<dbReference type="EMBL" id="PEZZ01000035">
    <property type="protein sequence ID" value="PIS04810.1"/>
    <property type="molecule type" value="Genomic_DNA"/>
</dbReference>
<feature type="transmembrane region" description="Helical" evidence="1">
    <location>
        <begin position="20"/>
        <end position="39"/>
    </location>
</feature>
<proteinExistence type="predicted"/>
<dbReference type="AlphaFoldDB" id="A0A2H0W2F9"/>
<evidence type="ECO:0000256" key="1">
    <source>
        <dbReference type="SAM" id="Phobius"/>
    </source>
</evidence>
<evidence type="ECO:0000313" key="4">
    <source>
        <dbReference type="Proteomes" id="UP000230935"/>
    </source>
</evidence>
<dbReference type="InterPro" id="IPR011050">
    <property type="entry name" value="Pectin_lyase_fold/virulence"/>
</dbReference>
<dbReference type="PANTHER" id="PTHR40050">
    <property type="entry name" value="INNER SPORE COAT PROTEIN H"/>
    <property type="match status" value="1"/>
</dbReference>
<evidence type="ECO:0000313" key="3">
    <source>
        <dbReference type="EMBL" id="PIS04810.1"/>
    </source>
</evidence>
<dbReference type="Proteomes" id="UP000230935">
    <property type="component" value="Unassembled WGS sequence"/>
</dbReference>
<protein>
    <recommendedName>
        <fullName evidence="2">Right handed beta helix domain-containing protein</fullName>
    </recommendedName>
</protein>
<dbReference type="Pfam" id="PF13229">
    <property type="entry name" value="Beta_helix"/>
    <property type="match status" value="1"/>
</dbReference>
<dbReference type="PANTHER" id="PTHR40050:SF1">
    <property type="entry name" value="INNER SPORE COAT PROTEIN H"/>
    <property type="match status" value="1"/>
</dbReference>
<feature type="domain" description="Right handed beta helix" evidence="2">
    <location>
        <begin position="743"/>
        <end position="877"/>
    </location>
</feature>
<sequence length="952" mass="108318">MNLKRLFNRIVRRKNSGVKIAIGIVVVFVGIGLVAIPMFKSLTSPSYRAKLLRENPALVRLLPLYWKLRKVSDLTYFAYAFKKDEIPTYDLEIKPEDILTLNDSLPEGFGNVIYTDPVWVPAKFSYGGEEYDVDVRYRGANAIHWNAPKKSYLVKFDKDKLFNGIRRLSFIIVDDRYFAMEQLNNYRADKLGLLHPPSSFANLHVNGRNHGAYFVIENWSQEMLAKWEVPDETNFYGEENLGEDGITRSDTLWDNLDRWEKLVDDSQFNYDHYSELYTLLDLLHNASDEQFNRQIFTLVDQENFYNWQVHQELINSAHQVFGNVRLLFNNTSGKFYFVPWDVESDYAYRNNVGLYGTLARRIFSNPKFLHKKNKLLYTYASDKDNLEDDLNYYDETYDKIKTSVYKDRLKVYTNRFADSVYQDHREKIINNFNRASDIFDDFIIFVDVNVTDDNSQTFLGQSVLAYFDAHVQSLADFFVREVDVEFVDEEVFSDFKLYYDYNNNGELDNSDTLISEPSDALLSTKRVSPNNNQQYTTELTRHRIFIVSQNITSEQFSSRLADVSFNFVNAITDRKVKKGDVRVKIINGQALARLAAITDVEGFKSSYPQFLINESSKEIILPAGSYFFTNTVIVPQGYTLRLLPGTVIRLSGGTSIISYSNVIAEGTPVAPIQIIGLTTEPWGVFGVLNSDLESRFRYFIVDNGKDAYVNGVYMSGMLSIYHNDVVIERLTASRANADDALNVKSAKAKLSNSTFTVNSADAVDFDFIKEGEISNNLFVNNGNDGIDLSGSTVLINQNTIHGSGDKCISVGERSVDTVIYNNVLNECLIGIEIKDASDVQIINNVIVNNDIGLNAYVKKPVFGGGVGRVYNSIIWDNQIDVQVDEQSEINVNFSDIKDYEGEGNINIYPVLSQDFTISPATDTILFVNSGNKQVLKDWLGIDWAEAPIGLNL</sequence>
<name>A0A2H0W2F9_9BACT</name>
<dbReference type="SUPFAM" id="SSF51126">
    <property type="entry name" value="Pectin lyase-like"/>
    <property type="match status" value="1"/>
</dbReference>
<gene>
    <name evidence="3" type="ORF">COT81_04660</name>
</gene>